<feature type="domain" description="Solute-binding protein family 5" evidence="4">
    <location>
        <begin position="98"/>
        <end position="498"/>
    </location>
</feature>
<dbReference type="Gene3D" id="3.10.105.10">
    <property type="entry name" value="Dipeptide-binding Protein, Domain 3"/>
    <property type="match status" value="1"/>
</dbReference>
<dbReference type="Gene3D" id="3.40.190.10">
    <property type="entry name" value="Periplasmic binding protein-like II"/>
    <property type="match status" value="1"/>
</dbReference>
<dbReference type="GO" id="GO:1904680">
    <property type="term" value="F:peptide transmembrane transporter activity"/>
    <property type="evidence" value="ECO:0007669"/>
    <property type="project" value="TreeGrafter"/>
</dbReference>
<dbReference type="Pfam" id="PF00496">
    <property type="entry name" value="SBP_bac_5"/>
    <property type="match status" value="1"/>
</dbReference>
<evidence type="ECO:0000256" key="1">
    <source>
        <dbReference type="ARBA" id="ARBA00004418"/>
    </source>
</evidence>
<comment type="caution">
    <text evidence="5">The sequence shown here is derived from an EMBL/GenBank/DDBJ whole genome shotgun (WGS) entry which is preliminary data.</text>
</comment>
<evidence type="ECO:0000313" key="6">
    <source>
        <dbReference type="Proteomes" id="UP000295678"/>
    </source>
</evidence>
<dbReference type="GO" id="GO:0030288">
    <property type="term" value="C:outer membrane-bounded periplasmic space"/>
    <property type="evidence" value="ECO:0007669"/>
    <property type="project" value="TreeGrafter"/>
</dbReference>
<protein>
    <submittedName>
        <fullName evidence="5">Peptide/nickel transport system substrate-binding protein</fullName>
    </submittedName>
</protein>
<keyword evidence="3" id="KW-0732">Signal</keyword>
<accession>A0A4R3MJ24</accession>
<dbReference type="GO" id="GO:0043190">
    <property type="term" value="C:ATP-binding cassette (ABC) transporter complex"/>
    <property type="evidence" value="ECO:0007669"/>
    <property type="project" value="InterPro"/>
</dbReference>
<dbReference type="EMBL" id="SMAK01000002">
    <property type="protein sequence ID" value="TCT12532.1"/>
    <property type="molecule type" value="Genomic_DNA"/>
</dbReference>
<comment type="subcellular location">
    <subcellularLocation>
        <location evidence="1">Periplasm</location>
    </subcellularLocation>
</comment>
<dbReference type="Proteomes" id="UP000295678">
    <property type="component" value="Unassembled WGS sequence"/>
</dbReference>
<sequence>MCLVSALLASGLAAVSDRSAAEPSHAIAMHGEPALPADFSHFGYVNPDAPKGGRLALGVVGTFDSLNPFIVQGVAARGLREYVFESLMARGLDEPFTLYGLLADSIDVPDDRSSALFRLRPEARFSDGTPVTPEDVIFSWETLKRFGRPNHRTYYSLVTDVEKVGDDGVRFIFGDSGDREIPLIIGLMPILPKHHYESVDFERSGNLPPVGSGPYVVGRVDRGSLIEYRRNPDYWGRDLPVTRGRFNFDEIRIEFFRNETALHEAFKKGLVDVLPELDPARWATEYSFPAVNDGRVVLDELSSGVPRGMSGLVFNTRRPQFADRRVRQALAMLFDGEWINRTLYHGLFERTVSYFEGSELSARGVPASARERELLAPWSDRVLPQIMDGSYEPPRTDGSGRDRTMLRSALALLGEAGYETSGGVMRHRETGQPLAFEILVATPEQERLALTYATQLKRAGIQASVRQVDSAQFERRRQTYDFDMIQFFWFASLSPGNEQKFYWGGAAAGQEGTRNYMGVADPAVDAMIEALLAARERDDFVDAVRALDRVLMSGSYVIPLFHTRDSWVARWSHIGRPERMPLYGYELDTWWRVQPEAVDGRG</sequence>
<evidence type="ECO:0000313" key="5">
    <source>
        <dbReference type="EMBL" id="TCT12532.1"/>
    </source>
</evidence>
<reference evidence="5 6" key="1">
    <citation type="submission" date="2019-03" db="EMBL/GenBank/DDBJ databases">
        <title>Genomic Encyclopedia of Type Strains, Phase IV (KMG-IV): sequencing the most valuable type-strain genomes for metagenomic binning, comparative biology and taxonomic classification.</title>
        <authorList>
            <person name="Goeker M."/>
        </authorList>
    </citation>
    <scope>NUCLEOTIDE SEQUENCE [LARGE SCALE GENOMIC DNA]</scope>
    <source>
        <strain evidence="5 6">DSM 19345</strain>
    </source>
</reference>
<dbReference type="PANTHER" id="PTHR30290">
    <property type="entry name" value="PERIPLASMIC BINDING COMPONENT OF ABC TRANSPORTER"/>
    <property type="match status" value="1"/>
</dbReference>
<dbReference type="GO" id="GO:0042884">
    <property type="term" value="P:microcin transport"/>
    <property type="evidence" value="ECO:0007669"/>
    <property type="project" value="TreeGrafter"/>
</dbReference>
<dbReference type="InterPro" id="IPR030678">
    <property type="entry name" value="Peptide/Ni-bd"/>
</dbReference>
<dbReference type="GO" id="GO:0015833">
    <property type="term" value="P:peptide transport"/>
    <property type="evidence" value="ECO:0007669"/>
    <property type="project" value="TreeGrafter"/>
</dbReference>
<evidence type="ECO:0000256" key="2">
    <source>
        <dbReference type="ARBA" id="ARBA00005695"/>
    </source>
</evidence>
<comment type="similarity">
    <text evidence="2">Belongs to the bacterial solute-binding protein 5 family.</text>
</comment>
<keyword evidence="6" id="KW-1185">Reference proteome</keyword>
<dbReference type="SUPFAM" id="SSF53850">
    <property type="entry name" value="Periplasmic binding protein-like II"/>
    <property type="match status" value="1"/>
</dbReference>
<dbReference type="AlphaFoldDB" id="A0A4R3MJ24"/>
<evidence type="ECO:0000256" key="3">
    <source>
        <dbReference type="ARBA" id="ARBA00022729"/>
    </source>
</evidence>
<proteinExistence type="inferred from homology"/>
<dbReference type="InterPro" id="IPR000914">
    <property type="entry name" value="SBP_5_dom"/>
</dbReference>
<name>A0A4R3MJ24_9HYPH</name>
<dbReference type="RefSeq" id="WP_132805307.1">
    <property type="nucleotide sequence ID" value="NZ_SMAK01000002.1"/>
</dbReference>
<evidence type="ECO:0000259" key="4">
    <source>
        <dbReference type="Pfam" id="PF00496"/>
    </source>
</evidence>
<dbReference type="InterPro" id="IPR039424">
    <property type="entry name" value="SBP_5"/>
</dbReference>
<dbReference type="PIRSF" id="PIRSF002741">
    <property type="entry name" value="MppA"/>
    <property type="match status" value="1"/>
</dbReference>
<gene>
    <name evidence="5" type="ORF">EDC22_102217</name>
</gene>
<dbReference type="OrthoDB" id="9803988at2"/>
<dbReference type="PANTHER" id="PTHR30290:SF64">
    <property type="entry name" value="ABC TRANSPORTER PERIPLASMIC BINDING PROTEIN"/>
    <property type="match status" value="1"/>
</dbReference>
<organism evidence="5 6">
    <name type="scientific">Tepidamorphus gemmatus</name>
    <dbReference type="NCBI Taxonomy" id="747076"/>
    <lineage>
        <taxon>Bacteria</taxon>
        <taxon>Pseudomonadati</taxon>
        <taxon>Pseudomonadota</taxon>
        <taxon>Alphaproteobacteria</taxon>
        <taxon>Hyphomicrobiales</taxon>
        <taxon>Tepidamorphaceae</taxon>
        <taxon>Tepidamorphus</taxon>
    </lineage>
</organism>
<dbReference type="CDD" id="cd08497">
    <property type="entry name" value="MbnE-like"/>
    <property type="match status" value="1"/>
</dbReference>